<dbReference type="FunFam" id="3.80.10.10:FF:000405">
    <property type="entry name" value="Plant intracellular Ras-group-related LRR protein 4"/>
    <property type="match status" value="1"/>
</dbReference>
<reference evidence="5" key="1">
    <citation type="submission" date="2022-12" db="EMBL/GenBank/DDBJ databases">
        <title>Draft genome assemblies for two species of Escallonia (Escalloniales).</title>
        <authorList>
            <person name="Chanderbali A."/>
            <person name="Dervinis C."/>
            <person name="Anghel I."/>
            <person name="Soltis D."/>
            <person name="Soltis P."/>
            <person name="Zapata F."/>
        </authorList>
    </citation>
    <scope>NUCLEOTIDE SEQUENCE</scope>
    <source>
        <strain evidence="5">UCBG64.0493</strain>
        <tissue evidence="5">Leaf</tissue>
    </source>
</reference>
<evidence type="ECO:0000256" key="3">
    <source>
        <dbReference type="ARBA" id="ARBA00023786"/>
    </source>
</evidence>
<evidence type="ECO:0000313" key="5">
    <source>
        <dbReference type="EMBL" id="KAK3041611.1"/>
    </source>
</evidence>
<gene>
    <name evidence="5" type="ORF">RJ639_000745</name>
</gene>
<evidence type="ECO:0000256" key="2">
    <source>
        <dbReference type="ARBA" id="ARBA00022737"/>
    </source>
</evidence>
<dbReference type="Proteomes" id="UP001188597">
    <property type="component" value="Unassembled WGS sequence"/>
</dbReference>
<evidence type="ECO:0000256" key="4">
    <source>
        <dbReference type="ARBA" id="ARBA00037519"/>
    </source>
</evidence>
<dbReference type="GO" id="GO:0051707">
    <property type="term" value="P:response to other organism"/>
    <property type="evidence" value="ECO:0007669"/>
    <property type="project" value="UniProtKB-ARBA"/>
</dbReference>
<dbReference type="InterPro" id="IPR050216">
    <property type="entry name" value="LRR_domain-containing"/>
</dbReference>
<dbReference type="EMBL" id="JAVXUP010000031">
    <property type="protein sequence ID" value="KAK3041611.1"/>
    <property type="molecule type" value="Genomic_DNA"/>
</dbReference>
<comment type="function">
    <text evidence="4">Leucine-rich repeat protein that likely mediates protein interactions, possibly in the context of signal transduction.</text>
</comment>
<dbReference type="InterPro" id="IPR001611">
    <property type="entry name" value="Leu-rich_rpt"/>
</dbReference>
<dbReference type="GO" id="GO:0006952">
    <property type="term" value="P:defense response"/>
    <property type="evidence" value="ECO:0007669"/>
    <property type="project" value="UniProtKB-ARBA"/>
</dbReference>
<accession>A0AA89BRT2</accession>
<keyword evidence="6" id="KW-1185">Reference proteome</keyword>
<dbReference type="Gene3D" id="3.80.10.10">
    <property type="entry name" value="Ribonuclease Inhibitor"/>
    <property type="match status" value="1"/>
</dbReference>
<dbReference type="InterPro" id="IPR032675">
    <property type="entry name" value="LRR_dom_sf"/>
</dbReference>
<dbReference type="SUPFAM" id="SSF52058">
    <property type="entry name" value="L domain-like"/>
    <property type="match status" value="1"/>
</dbReference>
<protein>
    <recommendedName>
        <fullName evidence="7">Leucine-rich repeat protein</fullName>
    </recommendedName>
</protein>
<dbReference type="AlphaFoldDB" id="A0AA89BRT2"/>
<dbReference type="PANTHER" id="PTHR48051">
    <property type="match status" value="1"/>
</dbReference>
<dbReference type="Pfam" id="PF13855">
    <property type="entry name" value="LRR_8"/>
    <property type="match status" value="2"/>
</dbReference>
<name>A0AA89BRT2_9ASTE</name>
<dbReference type="SMART" id="SM00364">
    <property type="entry name" value="LRR_BAC"/>
    <property type="match status" value="9"/>
</dbReference>
<sequence>MATISKNKNDQSPAYIQTVQEIMGLYKSLPIRPAVEEVEAALSVMKSVSTEEQLRLEEISNRVAPQDVPTELFSVLQQVQKARVAFQSHEQRKEATHLIELDKIYQTFDELIQRASSFVSGGREDQIESNLEAPIGKIESEVVIEKRERGEAKDIPNSTVLVNMKSTRWLKIAYGAYAGEESAEKLSLMKVAALIENTAKTGAGFLDLHGKLMGTIEWLPLSLGKLSNIFELNLSDNSIMAIPCTIGSLRELRKLDVHANQLINLPASFGELHNLTDLDLHANRLKSLPASFGNLTNLINLDLGSNQFAKLPDIIGSLASLMRLNVETNELEEIPYTIGSCTSLVELRLDFNRLKGLPEAVGKLECLEILTLHYNRIKKLPTTMSSLVRLKELDISFNEVESIPESLCFAVSLVKLNVGNNFADLTTLPRSIGNLENLEELDISDDQIRTLPDSFRFLSKLKIFRADETPLEVPPSQVTKLGAQAVVEYMADFVAKGYVKAQQPKKKKKGFWSRICPLFWH</sequence>
<comment type="similarity">
    <text evidence="3">Belongs to the SHOC2 family.</text>
</comment>
<keyword evidence="2" id="KW-0677">Repeat</keyword>
<evidence type="ECO:0000256" key="1">
    <source>
        <dbReference type="ARBA" id="ARBA00022614"/>
    </source>
</evidence>
<dbReference type="PANTHER" id="PTHR48051:SF54">
    <property type="entry name" value="LEUCINE-RICH REPEAT-CONTAINING PROTEIN"/>
    <property type="match status" value="1"/>
</dbReference>
<evidence type="ECO:0000313" key="6">
    <source>
        <dbReference type="Proteomes" id="UP001188597"/>
    </source>
</evidence>
<dbReference type="PROSITE" id="PS51450">
    <property type="entry name" value="LRR"/>
    <property type="match status" value="2"/>
</dbReference>
<dbReference type="GO" id="GO:0005737">
    <property type="term" value="C:cytoplasm"/>
    <property type="evidence" value="ECO:0007669"/>
    <property type="project" value="TreeGrafter"/>
</dbReference>
<dbReference type="InterPro" id="IPR003591">
    <property type="entry name" value="Leu-rich_rpt_typical-subtyp"/>
</dbReference>
<keyword evidence="1" id="KW-0433">Leucine-rich repeat</keyword>
<comment type="caution">
    <text evidence="5">The sequence shown here is derived from an EMBL/GenBank/DDBJ whole genome shotgun (WGS) entry which is preliminary data.</text>
</comment>
<organism evidence="5 6">
    <name type="scientific">Escallonia herrerae</name>
    <dbReference type="NCBI Taxonomy" id="1293975"/>
    <lineage>
        <taxon>Eukaryota</taxon>
        <taxon>Viridiplantae</taxon>
        <taxon>Streptophyta</taxon>
        <taxon>Embryophyta</taxon>
        <taxon>Tracheophyta</taxon>
        <taxon>Spermatophyta</taxon>
        <taxon>Magnoliopsida</taxon>
        <taxon>eudicotyledons</taxon>
        <taxon>Gunneridae</taxon>
        <taxon>Pentapetalae</taxon>
        <taxon>asterids</taxon>
        <taxon>campanulids</taxon>
        <taxon>Escalloniales</taxon>
        <taxon>Escalloniaceae</taxon>
        <taxon>Escallonia</taxon>
    </lineage>
</organism>
<proteinExistence type="inferred from homology"/>
<evidence type="ECO:0008006" key="7">
    <source>
        <dbReference type="Google" id="ProtNLM"/>
    </source>
</evidence>
<dbReference type="SMART" id="SM00369">
    <property type="entry name" value="LRR_TYP"/>
    <property type="match status" value="9"/>
</dbReference>